<dbReference type="Pfam" id="PF14309">
    <property type="entry name" value="DUF4378"/>
    <property type="match status" value="1"/>
</dbReference>
<sequence length="747" mass="84464">MVFRELGMFDYELELEMDIDMEFVKMEVMVQLLSISLLRMQYAGIEWSFDSWGHVALWTNLSVQMKDWQQTCQPNDKDSVIGKLMCFDEVRAPQKLSHGKYRALSESYVQNSASVGLRRGSFIATGHQMKGESGLHISKSNNDGFLDKCVESSKEKDAQSQNCPSASNHALRYKQKYEQDSISSHLDELSVDYMRKSLGLPPDTNTATTLKAHSKQRYTELRDSLKRESGKDHRHVASKEMVVKGIVPRGYSCSACTKHMAIISHQERPRSRFEELSRTGHLGDKRLVDEVEGLVLSSPDENDLKGYCLGRHRSVDKSSWGSSSTKKNVGRCEVAKEAREVGVHVRGPNLDEMLPSADSKSMPTKSLCSPSILQSRNSGSCSPSAYSFIDFWEDGSRKSLPIFKFETIKEALSCANQDENTERNNYLNEKTISRNDVLEHKDGVAVCAATSCDIELETVPIISSAEREHSSYAPEASGEEFYSMQRLLNEYSEEESSFSNCSRISPPEFQDNLKKTYQQSPDSVLEQFDIQNFSTSENFDSIGGLLLQLEALDFDLEETYSEGSVMLVSGDEDLDERLNDVVHDAELVKTWVGDSRSKIYSYMVDVLDKAGFCGVNSFTDFRTWHSLECPISPSVFDAVEKKYGKQTTWVKSERQLLFDRMNSGLVSIFNPGLNFRACSSSRICSSLRRDELEDELWMVLMGQENETGPLDKWCEIEEGIDIICEELETALFDELVKGFAGLWNFDE</sequence>
<name>A0A5A7QDM2_STRAF</name>
<protein>
    <submittedName>
        <fullName evidence="3">PhosphatidylinositolN-acetyglucosaminlytransferase subunit P-related</fullName>
    </submittedName>
</protein>
<dbReference type="GO" id="GO:0016740">
    <property type="term" value="F:transferase activity"/>
    <property type="evidence" value="ECO:0007669"/>
    <property type="project" value="UniProtKB-KW"/>
</dbReference>
<dbReference type="Proteomes" id="UP000325081">
    <property type="component" value="Unassembled WGS sequence"/>
</dbReference>
<evidence type="ECO:0000313" key="3">
    <source>
        <dbReference type="EMBL" id="GER43042.1"/>
    </source>
</evidence>
<accession>A0A5A7QDM2</accession>
<dbReference type="AlphaFoldDB" id="A0A5A7QDM2"/>
<proteinExistence type="predicted"/>
<dbReference type="InterPro" id="IPR025486">
    <property type="entry name" value="DUF4378"/>
</dbReference>
<feature type="compositionally biased region" description="Polar residues" evidence="1">
    <location>
        <begin position="358"/>
        <end position="369"/>
    </location>
</feature>
<comment type="caution">
    <text evidence="3">The sequence shown here is derived from an EMBL/GenBank/DDBJ whole genome shotgun (WGS) entry which is preliminary data.</text>
</comment>
<keyword evidence="3" id="KW-0808">Transferase</keyword>
<feature type="domain" description="DUF4378" evidence="2">
    <location>
        <begin position="600"/>
        <end position="736"/>
    </location>
</feature>
<organism evidence="3 4">
    <name type="scientific">Striga asiatica</name>
    <name type="common">Asiatic witchweed</name>
    <name type="synonym">Buchnera asiatica</name>
    <dbReference type="NCBI Taxonomy" id="4170"/>
    <lineage>
        <taxon>Eukaryota</taxon>
        <taxon>Viridiplantae</taxon>
        <taxon>Streptophyta</taxon>
        <taxon>Embryophyta</taxon>
        <taxon>Tracheophyta</taxon>
        <taxon>Spermatophyta</taxon>
        <taxon>Magnoliopsida</taxon>
        <taxon>eudicotyledons</taxon>
        <taxon>Gunneridae</taxon>
        <taxon>Pentapetalae</taxon>
        <taxon>asterids</taxon>
        <taxon>lamiids</taxon>
        <taxon>Lamiales</taxon>
        <taxon>Orobanchaceae</taxon>
        <taxon>Buchnereae</taxon>
        <taxon>Striga</taxon>
    </lineage>
</organism>
<evidence type="ECO:0000313" key="4">
    <source>
        <dbReference type="Proteomes" id="UP000325081"/>
    </source>
</evidence>
<reference evidence="4" key="1">
    <citation type="journal article" date="2019" name="Curr. Biol.">
        <title>Genome Sequence of Striga asiatica Provides Insight into the Evolution of Plant Parasitism.</title>
        <authorList>
            <person name="Yoshida S."/>
            <person name="Kim S."/>
            <person name="Wafula E.K."/>
            <person name="Tanskanen J."/>
            <person name="Kim Y.M."/>
            <person name="Honaas L."/>
            <person name="Yang Z."/>
            <person name="Spallek T."/>
            <person name="Conn C.E."/>
            <person name="Ichihashi Y."/>
            <person name="Cheong K."/>
            <person name="Cui S."/>
            <person name="Der J.P."/>
            <person name="Gundlach H."/>
            <person name="Jiao Y."/>
            <person name="Hori C."/>
            <person name="Ishida J.K."/>
            <person name="Kasahara H."/>
            <person name="Kiba T."/>
            <person name="Kim M.S."/>
            <person name="Koo N."/>
            <person name="Laohavisit A."/>
            <person name="Lee Y.H."/>
            <person name="Lumba S."/>
            <person name="McCourt P."/>
            <person name="Mortimer J.C."/>
            <person name="Mutuku J.M."/>
            <person name="Nomura T."/>
            <person name="Sasaki-Sekimoto Y."/>
            <person name="Seto Y."/>
            <person name="Wang Y."/>
            <person name="Wakatake T."/>
            <person name="Sakakibara H."/>
            <person name="Demura T."/>
            <person name="Yamaguchi S."/>
            <person name="Yoneyama K."/>
            <person name="Manabe R.I."/>
            <person name="Nelson D.C."/>
            <person name="Schulman A.H."/>
            <person name="Timko M.P."/>
            <person name="dePamphilis C.W."/>
            <person name="Choi D."/>
            <person name="Shirasu K."/>
        </authorList>
    </citation>
    <scope>NUCLEOTIDE SEQUENCE [LARGE SCALE GENOMIC DNA]</scope>
    <source>
        <strain evidence="4">cv. UVA1</strain>
    </source>
</reference>
<gene>
    <name evidence="3" type="ORF">STAS_19873</name>
</gene>
<dbReference type="PANTHER" id="PTHR46836">
    <property type="entry name" value="AFADIN"/>
    <property type="match status" value="1"/>
</dbReference>
<evidence type="ECO:0000256" key="1">
    <source>
        <dbReference type="SAM" id="MobiDB-lite"/>
    </source>
</evidence>
<evidence type="ECO:0000259" key="2">
    <source>
        <dbReference type="Pfam" id="PF14309"/>
    </source>
</evidence>
<dbReference type="OrthoDB" id="1584003at2759"/>
<dbReference type="PANTHER" id="PTHR46836:SF7">
    <property type="entry name" value="PHOSPHATIDYLINOSITOL N-ACETYGLUCOSAMINLYTRANSFERASE SUBUNIT P-LIKE PROTEIN"/>
    <property type="match status" value="1"/>
</dbReference>
<feature type="region of interest" description="Disordered" evidence="1">
    <location>
        <begin position="348"/>
        <end position="369"/>
    </location>
</feature>
<keyword evidence="4" id="KW-1185">Reference proteome</keyword>
<dbReference type="EMBL" id="BKCP01006515">
    <property type="protein sequence ID" value="GER43042.1"/>
    <property type="molecule type" value="Genomic_DNA"/>
</dbReference>